<dbReference type="Pfam" id="PF07719">
    <property type="entry name" value="TPR_2"/>
    <property type="match status" value="1"/>
</dbReference>
<dbReference type="PROSITE" id="PS50005">
    <property type="entry name" value="TPR"/>
    <property type="match status" value="1"/>
</dbReference>
<reference evidence="4 5" key="1">
    <citation type="submission" date="2021-12" db="EMBL/GenBank/DDBJ databases">
        <title>Sinirhodobacter sp. WL0062 is a bacterium isolated from seawater.</title>
        <authorList>
            <person name="Wang L."/>
            <person name="He W."/>
            <person name="Zhang D.-F."/>
        </authorList>
    </citation>
    <scope>NUCLEOTIDE SEQUENCE [LARGE SCALE GENOMIC DNA]</scope>
    <source>
        <strain evidence="4 5">WL0062</strain>
    </source>
</reference>
<keyword evidence="2 3" id="KW-0802">TPR repeat</keyword>
<keyword evidence="1" id="KW-0677">Repeat</keyword>
<evidence type="ECO:0000256" key="3">
    <source>
        <dbReference type="PROSITE-ProRule" id="PRU00339"/>
    </source>
</evidence>
<keyword evidence="5" id="KW-1185">Reference proteome</keyword>
<feature type="repeat" description="TPR" evidence="3">
    <location>
        <begin position="20"/>
        <end position="53"/>
    </location>
</feature>
<dbReference type="Proteomes" id="UP001521181">
    <property type="component" value="Unassembled WGS sequence"/>
</dbReference>
<dbReference type="EMBL" id="JAJUOS010000001">
    <property type="protein sequence ID" value="MCE5972372.1"/>
    <property type="molecule type" value="Genomic_DNA"/>
</dbReference>
<dbReference type="PANTHER" id="PTHR45588:SF1">
    <property type="entry name" value="WW DOMAIN-CONTAINING PROTEIN"/>
    <property type="match status" value="1"/>
</dbReference>
<organism evidence="4 5">
    <name type="scientific">Rhodobacter flavimaris</name>
    <dbReference type="NCBI Taxonomy" id="2907145"/>
    <lineage>
        <taxon>Bacteria</taxon>
        <taxon>Pseudomonadati</taxon>
        <taxon>Pseudomonadota</taxon>
        <taxon>Alphaproteobacteria</taxon>
        <taxon>Rhodobacterales</taxon>
        <taxon>Rhodobacter group</taxon>
        <taxon>Rhodobacter</taxon>
    </lineage>
</organism>
<dbReference type="PANTHER" id="PTHR45588">
    <property type="entry name" value="TPR DOMAIN-CONTAINING PROTEIN"/>
    <property type="match status" value="1"/>
</dbReference>
<dbReference type="RefSeq" id="WP_233675375.1">
    <property type="nucleotide sequence ID" value="NZ_JAJUOS010000001.1"/>
</dbReference>
<dbReference type="SUPFAM" id="SSF48452">
    <property type="entry name" value="TPR-like"/>
    <property type="match status" value="1"/>
</dbReference>
<protein>
    <submittedName>
        <fullName evidence="4">Tetratricopeptide repeat protein</fullName>
    </submittedName>
</protein>
<comment type="caution">
    <text evidence="4">The sequence shown here is derived from an EMBL/GenBank/DDBJ whole genome shotgun (WGS) entry which is preliminary data.</text>
</comment>
<dbReference type="InterPro" id="IPR019734">
    <property type="entry name" value="TPR_rpt"/>
</dbReference>
<proteinExistence type="predicted"/>
<evidence type="ECO:0000313" key="4">
    <source>
        <dbReference type="EMBL" id="MCE5972372.1"/>
    </source>
</evidence>
<dbReference type="InterPro" id="IPR011990">
    <property type="entry name" value="TPR-like_helical_dom_sf"/>
</dbReference>
<evidence type="ECO:0000313" key="5">
    <source>
        <dbReference type="Proteomes" id="UP001521181"/>
    </source>
</evidence>
<dbReference type="SMART" id="SM00028">
    <property type="entry name" value="TPR"/>
    <property type="match status" value="2"/>
</dbReference>
<evidence type="ECO:0000256" key="1">
    <source>
        <dbReference type="ARBA" id="ARBA00022737"/>
    </source>
</evidence>
<accession>A0ABS8YR50</accession>
<evidence type="ECO:0000256" key="2">
    <source>
        <dbReference type="ARBA" id="ARBA00022803"/>
    </source>
</evidence>
<name>A0ABS8YR50_9RHOB</name>
<dbReference type="Gene3D" id="1.25.40.10">
    <property type="entry name" value="Tetratricopeptide repeat domain"/>
    <property type="match status" value="2"/>
</dbReference>
<gene>
    <name evidence="4" type="ORF">LZA78_02555</name>
</gene>
<dbReference type="InterPro" id="IPR013105">
    <property type="entry name" value="TPR_2"/>
</dbReference>
<sequence>MAYFDLGSFGRRFGDTSAEAQIWFDRGLVWQYGFNHEEAIACFERVLKLDPRHVMARWGIAHCLGPNYNKLWEFFEPDEKSAALKRAHDLLAEARDLPASEVEQALVAALIARFPTDPEIEDYGPWNDGFAEAMRPVYQRFPDDLDVTAIFVEALMNRTPWALWDTLLGQPAKGASTVEARTALERAFVQHPAAWGHPGLLHFYIHLMEMSPTPEKALPHGDRLVDLVPDSGHLVHMASHIDVLCGDYHNVVARNRAAACVDRAYFDYAGGQNFYTVYRIHNLHFQIYGAMFLGRPSDAFEGARALVNTLPEPVVRYLPELFEAFVPMRLHVLIRFGRWSCILKEPFPEDAELYSFSTALLHYARTVALANLKRHAEAEESALLFARARDAVQPDRMMFNNPCSEVLKVAEAMMLGELHYKSGSVAVGLDHLRRAVSLDDGLLYDEPWGWMQPTRHALGALLMDAGQFEEAEAVYRADLGLDETLPRPCRHPRNVWSLHGLQECLSKRGEAVENVHVRQLLDQALARAEVTITASCACRSASSCCSDGLVRQT</sequence>